<evidence type="ECO:0000313" key="2">
    <source>
        <dbReference type="EMBL" id="MCH90004.1"/>
    </source>
</evidence>
<dbReference type="AlphaFoldDB" id="A0A392MUM5"/>
<keyword evidence="3" id="KW-1185">Reference proteome</keyword>
<dbReference type="EMBL" id="LXQA010017394">
    <property type="protein sequence ID" value="MCH90004.1"/>
    <property type="molecule type" value="Genomic_DNA"/>
</dbReference>
<dbReference type="Proteomes" id="UP000265520">
    <property type="component" value="Unassembled WGS sequence"/>
</dbReference>
<comment type="caution">
    <text evidence="2">The sequence shown here is derived from an EMBL/GenBank/DDBJ whole genome shotgun (WGS) entry which is preliminary data.</text>
</comment>
<accession>A0A392MUM5</accession>
<dbReference type="InterPro" id="IPR052929">
    <property type="entry name" value="RNase_H-like_EbsB-rel"/>
</dbReference>
<name>A0A392MUM5_9FABA</name>
<dbReference type="PANTHER" id="PTHR47074">
    <property type="entry name" value="BNAC02G40300D PROTEIN"/>
    <property type="match status" value="1"/>
</dbReference>
<proteinExistence type="predicted"/>
<dbReference type="InterPro" id="IPR002156">
    <property type="entry name" value="RNaseH_domain"/>
</dbReference>
<reference evidence="2 3" key="1">
    <citation type="journal article" date="2018" name="Front. Plant Sci.">
        <title>Red Clover (Trifolium pratense) and Zigzag Clover (T. medium) - A Picture of Genomic Similarities and Differences.</title>
        <authorList>
            <person name="Dluhosova J."/>
            <person name="Istvanek J."/>
            <person name="Nedelnik J."/>
            <person name="Repkova J."/>
        </authorList>
    </citation>
    <scope>NUCLEOTIDE SEQUENCE [LARGE SCALE GENOMIC DNA]</scope>
    <source>
        <strain evidence="3">cv. 10/8</strain>
        <tissue evidence="2">Leaf</tissue>
    </source>
</reference>
<evidence type="ECO:0000259" key="1">
    <source>
        <dbReference type="Pfam" id="PF13456"/>
    </source>
</evidence>
<feature type="domain" description="RNase H type-1" evidence="1">
    <location>
        <begin position="83"/>
        <end position="149"/>
    </location>
</feature>
<dbReference type="Pfam" id="PF13456">
    <property type="entry name" value="RVT_3"/>
    <property type="match status" value="1"/>
</dbReference>
<dbReference type="GO" id="GO:0004523">
    <property type="term" value="F:RNA-DNA hybrid ribonuclease activity"/>
    <property type="evidence" value="ECO:0007669"/>
    <property type="project" value="InterPro"/>
</dbReference>
<sequence>MQVITTILYSIWLARNSKVFNQKDIPVSAAIDQALKILHDYQHNVCTTRRDSTSSQTSQVRNNKWWSLPPRNFLKLNVDAHLKDDGHWGLGLILLRDGVGAATKVYNGSNDVGMAEAMGLREALILIESMNLTRVVIELDAKMIVHAVRVFPRNQWGQLARACSRDFDQDEQISLT</sequence>
<dbReference type="PANTHER" id="PTHR47074:SF11">
    <property type="entry name" value="REVERSE TRANSCRIPTASE-LIKE PROTEIN"/>
    <property type="match status" value="1"/>
</dbReference>
<protein>
    <recommendedName>
        <fullName evidence="1">RNase H type-1 domain-containing protein</fullName>
    </recommendedName>
</protein>
<dbReference type="GO" id="GO:0003676">
    <property type="term" value="F:nucleic acid binding"/>
    <property type="evidence" value="ECO:0007669"/>
    <property type="project" value="InterPro"/>
</dbReference>
<organism evidence="2 3">
    <name type="scientific">Trifolium medium</name>
    <dbReference type="NCBI Taxonomy" id="97028"/>
    <lineage>
        <taxon>Eukaryota</taxon>
        <taxon>Viridiplantae</taxon>
        <taxon>Streptophyta</taxon>
        <taxon>Embryophyta</taxon>
        <taxon>Tracheophyta</taxon>
        <taxon>Spermatophyta</taxon>
        <taxon>Magnoliopsida</taxon>
        <taxon>eudicotyledons</taxon>
        <taxon>Gunneridae</taxon>
        <taxon>Pentapetalae</taxon>
        <taxon>rosids</taxon>
        <taxon>fabids</taxon>
        <taxon>Fabales</taxon>
        <taxon>Fabaceae</taxon>
        <taxon>Papilionoideae</taxon>
        <taxon>50 kb inversion clade</taxon>
        <taxon>NPAAA clade</taxon>
        <taxon>Hologalegina</taxon>
        <taxon>IRL clade</taxon>
        <taxon>Trifolieae</taxon>
        <taxon>Trifolium</taxon>
    </lineage>
</organism>
<evidence type="ECO:0000313" key="3">
    <source>
        <dbReference type="Proteomes" id="UP000265520"/>
    </source>
</evidence>
<gene>
    <name evidence="2" type="ORF">A2U01_0010910</name>
</gene>